<reference evidence="1 2" key="1">
    <citation type="journal article" date="2005" name="Int. J. Syst. Evol. Microbiol.">
        <title>Bacillus litoralis sp. nov., isolated from a tidal flat of the Yellow Sea in Korea.</title>
        <authorList>
            <person name="Yoon J.H."/>
            <person name="Oh T.K."/>
        </authorList>
    </citation>
    <scope>NUCLEOTIDE SEQUENCE [LARGE SCALE GENOMIC DNA]</scope>
    <source>
        <strain evidence="1 2">SW-211</strain>
    </source>
</reference>
<dbReference type="OrthoDB" id="1495225at2"/>
<gene>
    <name evidence="1" type="ORF">FS935_04670</name>
</gene>
<dbReference type="Proteomes" id="UP000321363">
    <property type="component" value="Unassembled WGS sequence"/>
</dbReference>
<protein>
    <submittedName>
        <fullName evidence="1">Lasso peptide biosynthesis PqqD family chaperone</fullName>
    </submittedName>
</protein>
<dbReference type="Gene3D" id="1.10.10.1150">
    <property type="entry name" value="Coenzyme PQQ synthesis protein D (PqqD)"/>
    <property type="match status" value="1"/>
</dbReference>
<dbReference type="Pfam" id="PF05402">
    <property type="entry name" value="PqqD"/>
    <property type="match status" value="1"/>
</dbReference>
<dbReference type="InterPro" id="IPR041881">
    <property type="entry name" value="PqqD_sf"/>
</dbReference>
<name>A0A5C6W7C0_9BACI</name>
<dbReference type="NCBIfam" id="NF033536">
    <property type="entry name" value="lasso_PqqD_Bac"/>
    <property type="match status" value="1"/>
</dbReference>
<comment type="caution">
    <text evidence="1">The sequence shown here is derived from an EMBL/GenBank/DDBJ whole genome shotgun (WGS) entry which is preliminary data.</text>
</comment>
<dbReference type="InterPro" id="IPR008792">
    <property type="entry name" value="PQQD"/>
</dbReference>
<accession>A0A5C6W7C0</accession>
<dbReference type="AlphaFoldDB" id="A0A5C6W7C0"/>
<dbReference type="EMBL" id="VOQF01000002">
    <property type="protein sequence ID" value="TXC92352.1"/>
    <property type="molecule type" value="Genomic_DNA"/>
</dbReference>
<keyword evidence="2" id="KW-1185">Reference proteome</keyword>
<sequence length="97" mass="11039">MNTFEMIALEDTVTQVKGIICSDMAGEKVMLSVKNGKYYNLGETGGVIWDLIENPIKVREIVESMKAEYDVNDQECEIQVRSFLDNLIREGLIHKNI</sequence>
<evidence type="ECO:0000313" key="2">
    <source>
        <dbReference type="Proteomes" id="UP000321363"/>
    </source>
</evidence>
<proteinExistence type="predicted"/>
<evidence type="ECO:0000313" key="1">
    <source>
        <dbReference type="EMBL" id="TXC92352.1"/>
    </source>
</evidence>
<organism evidence="1 2">
    <name type="scientific">Metabacillus litoralis</name>
    <dbReference type="NCBI Taxonomy" id="152268"/>
    <lineage>
        <taxon>Bacteria</taxon>
        <taxon>Bacillati</taxon>
        <taxon>Bacillota</taxon>
        <taxon>Bacilli</taxon>
        <taxon>Bacillales</taxon>
        <taxon>Bacillaceae</taxon>
        <taxon>Metabacillus</taxon>
    </lineage>
</organism>
<dbReference type="RefSeq" id="WP_146946395.1">
    <property type="nucleotide sequence ID" value="NZ_VOQF01000002.1"/>
</dbReference>